<sequence length="358" mass="40077">MEGGQILCCSEALHNETLMLKSMPPGASYLLKTMPVDLSAYLLSSSPPASSFEFLNSAFALRGDSWNRGCGFASKTEDFTKCEDPSTDRNEFAESKEPLKPIINHYNSFCSEQEDEPDVCDSCSSSRSESPSPGKTKKKVSFADHKGLALATVKIMTEPSHMPPRLRPEIISSLTQGATAGVTEQPPLVLQFQQPASDYLAFRARLEHNRLSLENVILRDYTVLGTVKVKNISFEKNVFVRCTFDSWETSEDIVATYVPNSSKQSGNIFDTFSFEIEVPTNFDRSKSIQFAVCFDAKHQQFWDSNDGINYGIVSANFESLDDSSIPRRNQQKGDILQNVVAWTKFACWNRVDTTVPYW</sequence>
<dbReference type="PANTHER" id="PTHR12307:SF36">
    <property type="entry name" value="GLYCOGEN-BINDING SUBUNIT 76A"/>
    <property type="match status" value="1"/>
</dbReference>
<dbReference type="InterPro" id="IPR038175">
    <property type="entry name" value="CBM21_dom_sf"/>
</dbReference>
<evidence type="ECO:0000313" key="3">
    <source>
        <dbReference type="EMBL" id="OWF35992.1"/>
    </source>
</evidence>
<evidence type="ECO:0000259" key="2">
    <source>
        <dbReference type="PROSITE" id="PS51159"/>
    </source>
</evidence>
<dbReference type="EMBL" id="NEDP02076689">
    <property type="protein sequence ID" value="OWF35992.1"/>
    <property type="molecule type" value="Genomic_DNA"/>
</dbReference>
<organism evidence="3 4">
    <name type="scientific">Mizuhopecten yessoensis</name>
    <name type="common">Japanese scallop</name>
    <name type="synonym">Patinopecten yessoensis</name>
    <dbReference type="NCBI Taxonomy" id="6573"/>
    <lineage>
        <taxon>Eukaryota</taxon>
        <taxon>Metazoa</taxon>
        <taxon>Spiralia</taxon>
        <taxon>Lophotrochozoa</taxon>
        <taxon>Mollusca</taxon>
        <taxon>Bivalvia</taxon>
        <taxon>Autobranchia</taxon>
        <taxon>Pteriomorphia</taxon>
        <taxon>Pectinida</taxon>
        <taxon>Pectinoidea</taxon>
        <taxon>Pectinidae</taxon>
        <taxon>Mizuhopecten</taxon>
    </lineage>
</organism>
<dbReference type="GO" id="GO:0000164">
    <property type="term" value="C:protein phosphatase type 1 complex"/>
    <property type="evidence" value="ECO:0007669"/>
    <property type="project" value="TreeGrafter"/>
</dbReference>
<evidence type="ECO:0000313" key="4">
    <source>
        <dbReference type="Proteomes" id="UP000242188"/>
    </source>
</evidence>
<comment type="caution">
    <text evidence="3">The sequence shown here is derived from an EMBL/GenBank/DDBJ whole genome shotgun (WGS) entry which is preliminary data.</text>
</comment>
<dbReference type="PROSITE" id="PS51159">
    <property type="entry name" value="CBM21"/>
    <property type="match status" value="1"/>
</dbReference>
<dbReference type="InterPro" id="IPR005036">
    <property type="entry name" value="CBM21_dom"/>
</dbReference>
<dbReference type="GO" id="GO:0008157">
    <property type="term" value="F:protein phosphatase 1 binding"/>
    <property type="evidence" value="ECO:0007669"/>
    <property type="project" value="TreeGrafter"/>
</dbReference>
<evidence type="ECO:0000256" key="1">
    <source>
        <dbReference type="SAM" id="MobiDB-lite"/>
    </source>
</evidence>
<accession>A0A210PHN3</accession>
<dbReference type="GO" id="GO:0005979">
    <property type="term" value="P:regulation of glycogen biosynthetic process"/>
    <property type="evidence" value="ECO:0007669"/>
    <property type="project" value="TreeGrafter"/>
</dbReference>
<feature type="domain" description="CBM21" evidence="2">
    <location>
        <begin position="203"/>
        <end position="313"/>
    </location>
</feature>
<reference evidence="3 4" key="1">
    <citation type="journal article" date="2017" name="Nat. Ecol. Evol.">
        <title>Scallop genome provides insights into evolution of bilaterian karyotype and development.</title>
        <authorList>
            <person name="Wang S."/>
            <person name="Zhang J."/>
            <person name="Jiao W."/>
            <person name="Li J."/>
            <person name="Xun X."/>
            <person name="Sun Y."/>
            <person name="Guo X."/>
            <person name="Huan P."/>
            <person name="Dong B."/>
            <person name="Zhang L."/>
            <person name="Hu X."/>
            <person name="Sun X."/>
            <person name="Wang J."/>
            <person name="Zhao C."/>
            <person name="Wang Y."/>
            <person name="Wang D."/>
            <person name="Huang X."/>
            <person name="Wang R."/>
            <person name="Lv J."/>
            <person name="Li Y."/>
            <person name="Zhang Z."/>
            <person name="Liu B."/>
            <person name="Lu W."/>
            <person name="Hui Y."/>
            <person name="Liang J."/>
            <person name="Zhou Z."/>
            <person name="Hou R."/>
            <person name="Li X."/>
            <person name="Liu Y."/>
            <person name="Li H."/>
            <person name="Ning X."/>
            <person name="Lin Y."/>
            <person name="Zhao L."/>
            <person name="Xing Q."/>
            <person name="Dou J."/>
            <person name="Li Y."/>
            <person name="Mao J."/>
            <person name="Guo H."/>
            <person name="Dou H."/>
            <person name="Li T."/>
            <person name="Mu C."/>
            <person name="Jiang W."/>
            <person name="Fu Q."/>
            <person name="Fu X."/>
            <person name="Miao Y."/>
            <person name="Liu J."/>
            <person name="Yu Q."/>
            <person name="Li R."/>
            <person name="Liao H."/>
            <person name="Li X."/>
            <person name="Kong Y."/>
            <person name="Jiang Z."/>
            <person name="Chourrout D."/>
            <person name="Li R."/>
            <person name="Bao Z."/>
        </authorList>
    </citation>
    <scope>NUCLEOTIDE SEQUENCE [LARGE SCALE GENOMIC DNA]</scope>
    <source>
        <strain evidence="3 4">PY_sf001</strain>
    </source>
</reference>
<dbReference type="Proteomes" id="UP000242188">
    <property type="component" value="Unassembled WGS sequence"/>
</dbReference>
<protein>
    <submittedName>
        <fullName evidence="3">Protein phosphatase 1 regulatory subunit 3B</fullName>
    </submittedName>
</protein>
<feature type="region of interest" description="Disordered" evidence="1">
    <location>
        <begin position="120"/>
        <end position="141"/>
    </location>
</feature>
<keyword evidence="4" id="KW-1185">Reference proteome</keyword>
<dbReference type="STRING" id="6573.A0A210PHN3"/>
<dbReference type="Gene3D" id="2.60.40.2440">
    <property type="entry name" value="Carbohydrate binding type-21 domain"/>
    <property type="match status" value="1"/>
</dbReference>
<feature type="compositionally biased region" description="Low complexity" evidence="1">
    <location>
        <begin position="122"/>
        <end position="132"/>
    </location>
</feature>
<gene>
    <name evidence="3" type="ORF">KP79_PYT17144</name>
</gene>
<dbReference type="Pfam" id="PF03370">
    <property type="entry name" value="CBM_21"/>
    <property type="match status" value="1"/>
</dbReference>
<name>A0A210PHN3_MIZYE</name>
<proteinExistence type="predicted"/>
<dbReference type="AlphaFoldDB" id="A0A210PHN3"/>
<dbReference type="InterPro" id="IPR050782">
    <property type="entry name" value="PP1_regulatory_subunit_3"/>
</dbReference>
<dbReference type="OrthoDB" id="1881at2759"/>
<dbReference type="GO" id="GO:2001069">
    <property type="term" value="F:glycogen binding"/>
    <property type="evidence" value="ECO:0007669"/>
    <property type="project" value="TreeGrafter"/>
</dbReference>
<dbReference type="PANTHER" id="PTHR12307">
    <property type="entry name" value="PROTEIN PHOSPHATASE 1 REGULATORY SUBUNIT"/>
    <property type="match status" value="1"/>
</dbReference>